<dbReference type="PANTHER" id="PTHR34700">
    <property type="entry name" value="POTASSIUM BINDING PROTEIN KBP"/>
    <property type="match status" value="1"/>
</dbReference>
<dbReference type="SUPFAM" id="SSF54106">
    <property type="entry name" value="LysM domain"/>
    <property type="match status" value="2"/>
</dbReference>
<dbReference type="Gene3D" id="3.10.350.10">
    <property type="entry name" value="LysM domain"/>
    <property type="match status" value="2"/>
</dbReference>
<reference evidence="3 4" key="1">
    <citation type="journal article" date="2016" name="Nat. Commun.">
        <title>Thousands of microbial genomes shed light on interconnected biogeochemical processes in an aquifer system.</title>
        <authorList>
            <person name="Anantharaman K."/>
            <person name="Brown C.T."/>
            <person name="Hug L.A."/>
            <person name="Sharon I."/>
            <person name="Castelle C.J."/>
            <person name="Probst A.J."/>
            <person name="Thomas B.C."/>
            <person name="Singh A."/>
            <person name="Wilkins M.J."/>
            <person name="Karaoz U."/>
            <person name="Brodie E.L."/>
            <person name="Williams K.H."/>
            <person name="Hubbard S.S."/>
            <person name="Banfield J.F."/>
        </authorList>
    </citation>
    <scope>NUCLEOTIDE SEQUENCE [LARGE SCALE GENOMIC DNA]</scope>
</reference>
<gene>
    <name evidence="3" type="ORF">A2188_02775</name>
</gene>
<evidence type="ECO:0000259" key="2">
    <source>
        <dbReference type="PROSITE" id="PS51782"/>
    </source>
</evidence>
<evidence type="ECO:0000256" key="1">
    <source>
        <dbReference type="SAM" id="Phobius"/>
    </source>
</evidence>
<sequence>MTKGLGQDKLQATLPSIKNRKAVSDIKTKKTKNFFSRVKQIKFDESTISVVLGLLVLFSVIYLVVNYFKNRNLGETIPAQKTENTVTPQKGNTYTVVKGDTLWNIAENAYGSGFNWTDIATENKIANANSIDEGQILNIPEVESKVATVSEFGKLTNEETTDTATATDDTYTVVRGDCLWDIAVKSYGDGYKWVEIAKTNGLVHPNLIHTGNVLTLPR</sequence>
<dbReference type="InterPro" id="IPR052196">
    <property type="entry name" value="Bact_Kbp"/>
</dbReference>
<organism evidence="3 4">
    <name type="scientific">Candidatus Woesebacteria bacterium RIFOXYA1_FULL_43_9</name>
    <dbReference type="NCBI Taxonomy" id="1802534"/>
    <lineage>
        <taxon>Bacteria</taxon>
        <taxon>Candidatus Woeseibacteriota</taxon>
    </lineage>
</organism>
<feature type="domain" description="LysM" evidence="2">
    <location>
        <begin position="92"/>
        <end position="139"/>
    </location>
</feature>
<keyword evidence="1" id="KW-0812">Transmembrane</keyword>
<evidence type="ECO:0000313" key="3">
    <source>
        <dbReference type="EMBL" id="OGM77754.1"/>
    </source>
</evidence>
<proteinExistence type="predicted"/>
<dbReference type="InterPro" id="IPR018392">
    <property type="entry name" value="LysM"/>
</dbReference>
<feature type="domain" description="LysM" evidence="2">
    <location>
        <begin position="169"/>
        <end position="216"/>
    </location>
</feature>
<dbReference type="Pfam" id="PF01476">
    <property type="entry name" value="LysM"/>
    <property type="match status" value="2"/>
</dbReference>
<dbReference type="Proteomes" id="UP000179241">
    <property type="component" value="Unassembled WGS sequence"/>
</dbReference>
<dbReference type="CDD" id="cd00118">
    <property type="entry name" value="LysM"/>
    <property type="match status" value="2"/>
</dbReference>
<keyword evidence="1" id="KW-1133">Transmembrane helix</keyword>
<comment type="caution">
    <text evidence="3">The sequence shown here is derived from an EMBL/GenBank/DDBJ whole genome shotgun (WGS) entry which is preliminary data.</text>
</comment>
<keyword evidence="1" id="KW-0472">Membrane</keyword>
<dbReference type="SMART" id="SM00257">
    <property type="entry name" value="LysM"/>
    <property type="match status" value="2"/>
</dbReference>
<feature type="transmembrane region" description="Helical" evidence="1">
    <location>
        <begin position="47"/>
        <end position="68"/>
    </location>
</feature>
<dbReference type="PANTHER" id="PTHR34700:SF4">
    <property type="entry name" value="PHAGE-LIKE ELEMENT PBSX PROTEIN XKDP"/>
    <property type="match status" value="1"/>
</dbReference>
<name>A0A1F8CN55_9BACT</name>
<evidence type="ECO:0000313" key="4">
    <source>
        <dbReference type="Proteomes" id="UP000179241"/>
    </source>
</evidence>
<dbReference type="InterPro" id="IPR036779">
    <property type="entry name" value="LysM_dom_sf"/>
</dbReference>
<dbReference type="AlphaFoldDB" id="A0A1F8CN55"/>
<dbReference type="EMBL" id="MGHU01000012">
    <property type="protein sequence ID" value="OGM77754.1"/>
    <property type="molecule type" value="Genomic_DNA"/>
</dbReference>
<protein>
    <recommendedName>
        <fullName evidence="2">LysM domain-containing protein</fullName>
    </recommendedName>
</protein>
<dbReference type="PROSITE" id="PS51782">
    <property type="entry name" value="LYSM"/>
    <property type="match status" value="2"/>
</dbReference>
<accession>A0A1F8CN55</accession>